<dbReference type="Gene3D" id="3.40.1170.60">
    <property type="match status" value="1"/>
</dbReference>
<dbReference type="Pfam" id="PF21999">
    <property type="entry name" value="IMS_HHH_1"/>
    <property type="match status" value="1"/>
</dbReference>
<dbReference type="Gene3D" id="3.30.70.270">
    <property type="match status" value="1"/>
</dbReference>
<evidence type="ECO:0000256" key="6">
    <source>
        <dbReference type="ARBA" id="ARBA00022695"/>
    </source>
</evidence>
<dbReference type="InterPro" id="IPR053848">
    <property type="entry name" value="IMS_HHH_1"/>
</dbReference>
<evidence type="ECO:0000313" key="20">
    <source>
        <dbReference type="Proteomes" id="UP001596337"/>
    </source>
</evidence>
<keyword evidence="9 16" id="KW-0227">DNA damage</keyword>
<protein>
    <recommendedName>
        <fullName evidence="16">DNA polymerase IV</fullName>
        <shortName evidence="16">Pol IV</shortName>
        <ecNumber evidence="16">2.7.7.7</ecNumber>
    </recommendedName>
</protein>
<dbReference type="Pfam" id="PF00817">
    <property type="entry name" value="IMS"/>
    <property type="match status" value="1"/>
</dbReference>
<evidence type="ECO:0000256" key="14">
    <source>
        <dbReference type="ARBA" id="ARBA00025589"/>
    </source>
</evidence>
<evidence type="ECO:0000256" key="11">
    <source>
        <dbReference type="ARBA" id="ARBA00022932"/>
    </source>
</evidence>
<feature type="binding site" evidence="16">
    <location>
        <position position="131"/>
    </location>
    <ligand>
        <name>Mg(2+)</name>
        <dbReference type="ChEBI" id="CHEBI:18420"/>
    </ligand>
</feature>
<keyword evidence="10 16" id="KW-0460">Magnesium</keyword>
<feature type="site" description="Substrate discrimination" evidence="16">
    <location>
        <position position="42"/>
    </location>
</feature>
<dbReference type="Proteomes" id="UP001596337">
    <property type="component" value="Unassembled WGS sequence"/>
</dbReference>
<evidence type="ECO:0000256" key="4">
    <source>
        <dbReference type="ARBA" id="ARBA00022490"/>
    </source>
</evidence>
<feature type="compositionally biased region" description="Basic and acidic residues" evidence="17">
    <location>
        <begin position="419"/>
        <end position="434"/>
    </location>
</feature>
<keyword evidence="4 16" id="KW-0963">Cytoplasm</keyword>
<dbReference type="InterPro" id="IPR001126">
    <property type="entry name" value="UmuC"/>
</dbReference>
<dbReference type="InterPro" id="IPR050116">
    <property type="entry name" value="DNA_polymerase-Y"/>
</dbReference>
<evidence type="ECO:0000256" key="10">
    <source>
        <dbReference type="ARBA" id="ARBA00022842"/>
    </source>
</evidence>
<dbReference type="Gene3D" id="1.10.150.20">
    <property type="entry name" value="5' to 3' exonuclease, C-terminal subdomain"/>
    <property type="match status" value="1"/>
</dbReference>
<feature type="binding site" evidence="16">
    <location>
        <position position="37"/>
    </location>
    <ligand>
        <name>Mg(2+)</name>
        <dbReference type="ChEBI" id="CHEBI:18420"/>
    </ligand>
</feature>
<feature type="region of interest" description="Disordered" evidence="17">
    <location>
        <begin position="408"/>
        <end position="434"/>
    </location>
</feature>
<dbReference type="NCBIfam" id="NF002677">
    <property type="entry name" value="PRK02406.1"/>
    <property type="match status" value="1"/>
</dbReference>
<sequence length="434" mass="46272">MGRNTGLPDALRRLRITADTARDAWPDDTGCGVLHIDMDAFFAAVELRTRPELVDKPVVVAGGGSRSVVLSANYPAREFGVRSAMPVAAARRLCPHAVYLPPTRGAYSEISSAVMAVFAEFTPLVEPLSLDEAFLDVSGALKRLRTTPARIGAEIRARIAAEHGITCSVGIAPVKFAAKLASGMAKPDAMVVVPRDQVREFLYPLPVSALSGVGQRTNAALERAGLRTIADVAATPLARLKRVVGAAAGEHLHALANGDDPRPVVPDSPDKSLGAEQTFDVDQGDHDVLARELLGLAQRVAATLRRKELVGRTVVVKIRFADFTTITRSRSLPASTDVAHEIHACAQTLLTANVPPGSLVRLLGVRVEGLSDRDGGQQLRLDADEPRWRDAELAADTARDRFGTSAVRPASLLSLSPTDRTRAGADHGKTDTDR</sequence>
<dbReference type="PANTHER" id="PTHR11076:SF33">
    <property type="entry name" value="DNA POLYMERASE KAPPA"/>
    <property type="match status" value="1"/>
</dbReference>
<keyword evidence="11 16" id="KW-0239">DNA-directed DNA polymerase</keyword>
<evidence type="ECO:0000256" key="7">
    <source>
        <dbReference type="ARBA" id="ARBA00022705"/>
    </source>
</evidence>
<reference evidence="20" key="1">
    <citation type="journal article" date="2019" name="Int. J. Syst. Evol. Microbiol.">
        <title>The Global Catalogue of Microorganisms (GCM) 10K type strain sequencing project: providing services to taxonomists for standard genome sequencing and annotation.</title>
        <authorList>
            <consortium name="The Broad Institute Genomics Platform"/>
            <consortium name="The Broad Institute Genome Sequencing Center for Infectious Disease"/>
            <person name="Wu L."/>
            <person name="Ma J."/>
        </authorList>
    </citation>
    <scope>NUCLEOTIDE SEQUENCE [LARGE SCALE GENOMIC DNA]</scope>
    <source>
        <strain evidence="20">KCTC 32255</strain>
    </source>
</reference>
<evidence type="ECO:0000256" key="15">
    <source>
        <dbReference type="ARBA" id="ARBA00049244"/>
    </source>
</evidence>
<gene>
    <name evidence="16 19" type="primary">dinB</name>
    <name evidence="19" type="ORF">ACFQGD_14350</name>
</gene>
<evidence type="ECO:0000256" key="5">
    <source>
        <dbReference type="ARBA" id="ARBA00022679"/>
    </source>
</evidence>
<comment type="caution">
    <text evidence="19">The sequence shown here is derived from an EMBL/GenBank/DDBJ whole genome shotgun (WGS) entry which is preliminary data.</text>
</comment>
<dbReference type="Gene3D" id="3.30.1490.100">
    <property type="entry name" value="DNA polymerase, Y-family, little finger domain"/>
    <property type="match status" value="1"/>
</dbReference>
<keyword evidence="12 16" id="KW-0238">DNA-binding</keyword>
<keyword evidence="5 16" id="KW-0808">Transferase</keyword>
<dbReference type="InterPro" id="IPR017961">
    <property type="entry name" value="DNA_pol_Y-fam_little_finger"/>
</dbReference>
<dbReference type="Pfam" id="PF11799">
    <property type="entry name" value="IMS_C"/>
    <property type="match status" value="1"/>
</dbReference>
<dbReference type="PANTHER" id="PTHR11076">
    <property type="entry name" value="DNA REPAIR POLYMERASE UMUC / TRANSFERASE FAMILY MEMBER"/>
    <property type="match status" value="1"/>
</dbReference>
<keyword evidence="6 16" id="KW-0548">Nucleotidyltransferase</keyword>
<keyword evidence="3 16" id="KW-0515">Mutator protein</keyword>
<comment type="subunit">
    <text evidence="16">Monomer.</text>
</comment>
<dbReference type="InterPro" id="IPR036775">
    <property type="entry name" value="DNA_pol_Y-fam_lit_finger_sf"/>
</dbReference>
<accession>A0ABW2BZ02</accession>
<comment type="subcellular location">
    <subcellularLocation>
        <location evidence="1 16">Cytoplasm</location>
    </subcellularLocation>
</comment>
<comment type="function">
    <text evidence="14 16">Poorly processive, error-prone DNA polymerase involved in untargeted mutagenesis. Copies undamaged DNA at stalled replication forks, which arise in vivo from mismatched or misaligned primer ends. These misaligned primers can be extended by PolIV. Exhibits no 3'-5' exonuclease (proofreading) activity. May be involved in translesional synthesis, in conjunction with the beta clamp from PolIII.</text>
</comment>
<dbReference type="PROSITE" id="PS50173">
    <property type="entry name" value="UMUC"/>
    <property type="match status" value="1"/>
</dbReference>
<dbReference type="SUPFAM" id="SSF100879">
    <property type="entry name" value="Lesion bypass DNA polymerase (Y-family), little finger domain"/>
    <property type="match status" value="1"/>
</dbReference>
<evidence type="ECO:0000313" key="19">
    <source>
        <dbReference type="EMBL" id="MFC6868321.1"/>
    </source>
</evidence>
<comment type="catalytic activity">
    <reaction evidence="15 16">
        <text>DNA(n) + a 2'-deoxyribonucleoside 5'-triphosphate = DNA(n+1) + diphosphate</text>
        <dbReference type="Rhea" id="RHEA:22508"/>
        <dbReference type="Rhea" id="RHEA-COMP:17339"/>
        <dbReference type="Rhea" id="RHEA-COMP:17340"/>
        <dbReference type="ChEBI" id="CHEBI:33019"/>
        <dbReference type="ChEBI" id="CHEBI:61560"/>
        <dbReference type="ChEBI" id="CHEBI:173112"/>
        <dbReference type="EC" id="2.7.7.7"/>
    </reaction>
</comment>
<dbReference type="SUPFAM" id="SSF56672">
    <property type="entry name" value="DNA/RNA polymerases"/>
    <property type="match status" value="1"/>
</dbReference>
<dbReference type="EC" id="2.7.7.7" evidence="16"/>
<keyword evidence="20" id="KW-1185">Reference proteome</keyword>
<evidence type="ECO:0000256" key="13">
    <source>
        <dbReference type="ARBA" id="ARBA00023204"/>
    </source>
</evidence>
<evidence type="ECO:0000256" key="2">
    <source>
        <dbReference type="ARBA" id="ARBA00010945"/>
    </source>
</evidence>
<dbReference type="InterPro" id="IPR022880">
    <property type="entry name" value="DNApol_IV"/>
</dbReference>
<dbReference type="GO" id="GO:0003887">
    <property type="term" value="F:DNA-directed DNA polymerase activity"/>
    <property type="evidence" value="ECO:0007669"/>
    <property type="project" value="UniProtKB-EC"/>
</dbReference>
<dbReference type="InterPro" id="IPR043502">
    <property type="entry name" value="DNA/RNA_pol_sf"/>
</dbReference>
<dbReference type="InterPro" id="IPR043128">
    <property type="entry name" value="Rev_trsase/Diguanyl_cyclase"/>
</dbReference>
<dbReference type="HAMAP" id="MF_01113">
    <property type="entry name" value="DNApol_IV"/>
    <property type="match status" value="1"/>
</dbReference>
<dbReference type="EMBL" id="JBHSXX010000001">
    <property type="protein sequence ID" value="MFC6868321.1"/>
    <property type="molecule type" value="Genomic_DNA"/>
</dbReference>
<evidence type="ECO:0000256" key="16">
    <source>
        <dbReference type="HAMAP-Rule" id="MF_01113"/>
    </source>
</evidence>
<comment type="cofactor">
    <cofactor evidence="16">
        <name>Mg(2+)</name>
        <dbReference type="ChEBI" id="CHEBI:18420"/>
    </cofactor>
    <text evidence="16">Binds 2 magnesium ions per subunit.</text>
</comment>
<evidence type="ECO:0000259" key="18">
    <source>
        <dbReference type="PROSITE" id="PS50173"/>
    </source>
</evidence>
<dbReference type="RefSeq" id="WP_345398356.1">
    <property type="nucleotide sequence ID" value="NZ_BAABLA010000028.1"/>
</dbReference>
<evidence type="ECO:0000256" key="9">
    <source>
        <dbReference type="ARBA" id="ARBA00022763"/>
    </source>
</evidence>
<keyword evidence="7 16" id="KW-0235">DNA replication</keyword>
<proteinExistence type="inferred from homology"/>
<feature type="active site" evidence="16">
    <location>
        <position position="132"/>
    </location>
</feature>
<evidence type="ECO:0000256" key="3">
    <source>
        <dbReference type="ARBA" id="ARBA00022457"/>
    </source>
</evidence>
<keyword evidence="8 16" id="KW-0479">Metal-binding</keyword>
<evidence type="ECO:0000256" key="1">
    <source>
        <dbReference type="ARBA" id="ARBA00004496"/>
    </source>
</evidence>
<evidence type="ECO:0000256" key="17">
    <source>
        <dbReference type="SAM" id="MobiDB-lite"/>
    </source>
</evidence>
<comment type="similarity">
    <text evidence="2 16">Belongs to the DNA polymerase type-Y family.</text>
</comment>
<name>A0ABW2BZ02_9PSEU</name>
<feature type="domain" description="UmuC" evidence="18">
    <location>
        <begin position="33"/>
        <end position="214"/>
    </location>
</feature>
<keyword evidence="13 16" id="KW-0234">DNA repair</keyword>
<evidence type="ECO:0000256" key="8">
    <source>
        <dbReference type="ARBA" id="ARBA00022723"/>
    </source>
</evidence>
<organism evidence="19 20">
    <name type="scientific">Haloechinothrix salitolerans</name>
    <dbReference type="NCBI Taxonomy" id="926830"/>
    <lineage>
        <taxon>Bacteria</taxon>
        <taxon>Bacillati</taxon>
        <taxon>Actinomycetota</taxon>
        <taxon>Actinomycetes</taxon>
        <taxon>Pseudonocardiales</taxon>
        <taxon>Pseudonocardiaceae</taxon>
        <taxon>Haloechinothrix</taxon>
    </lineage>
</organism>
<evidence type="ECO:0000256" key="12">
    <source>
        <dbReference type="ARBA" id="ARBA00023125"/>
    </source>
</evidence>
<dbReference type="CDD" id="cd03586">
    <property type="entry name" value="PolY_Pol_IV_kappa"/>
    <property type="match status" value="1"/>
</dbReference>